<dbReference type="EMBL" id="SEOO01000038">
    <property type="protein sequence ID" value="RYM07986.1"/>
    <property type="molecule type" value="Genomic_DNA"/>
</dbReference>
<protein>
    <submittedName>
        <fullName evidence="2">Uncharacterized protein</fullName>
    </submittedName>
</protein>
<keyword evidence="1" id="KW-1133">Transmembrane helix</keyword>
<gene>
    <name evidence="2" type="ORF">EWH12_17785</name>
</gene>
<dbReference type="Proteomes" id="UP000291572">
    <property type="component" value="Unassembled WGS sequence"/>
</dbReference>
<feature type="transmembrane region" description="Helical" evidence="1">
    <location>
        <begin position="14"/>
        <end position="36"/>
    </location>
</feature>
<comment type="caution">
    <text evidence="2">The sequence shown here is derived from an EMBL/GenBank/DDBJ whole genome shotgun (WGS) entry which is preliminary data.</text>
</comment>
<dbReference type="OrthoDB" id="10001673at2"/>
<evidence type="ECO:0000313" key="2">
    <source>
        <dbReference type="EMBL" id="RYM07986.1"/>
    </source>
</evidence>
<evidence type="ECO:0000256" key="1">
    <source>
        <dbReference type="SAM" id="Phobius"/>
    </source>
</evidence>
<accession>A0A8G1ZEV6</accession>
<proteinExistence type="predicted"/>
<reference evidence="2 3" key="1">
    <citation type="submission" date="2019-02" db="EMBL/GenBank/DDBJ databases">
        <authorList>
            <person name="Feng G."/>
        </authorList>
    </citation>
    <scope>NUCLEOTIDE SEQUENCE [LARGE SCALE GENOMIC DNA]</scope>
    <source>
        <strain evidence="2 3">CCTCC AB 2011146</strain>
    </source>
</reference>
<evidence type="ECO:0000313" key="3">
    <source>
        <dbReference type="Proteomes" id="UP000291572"/>
    </source>
</evidence>
<organism evidence="2 3">
    <name type="scientific">Sphingobium cupriresistens</name>
    <dbReference type="NCBI Taxonomy" id="1132417"/>
    <lineage>
        <taxon>Bacteria</taxon>
        <taxon>Pseudomonadati</taxon>
        <taxon>Pseudomonadota</taxon>
        <taxon>Alphaproteobacteria</taxon>
        <taxon>Sphingomonadales</taxon>
        <taxon>Sphingomonadaceae</taxon>
        <taxon>Sphingobium</taxon>
    </lineage>
</organism>
<keyword evidence="1" id="KW-0472">Membrane</keyword>
<sequence length="143" mass="15529">MTDPVPIAVSAHGFSWTAAGAWATFLVLLSALGVLVRMIGPWKKQTTDAEDKLRTDLMARVEILEKKLEHKDAIHAAERALDRHKIRNLNQCLDAVLMILETAPEKTVEVVGKVRVMREAQLKAEAAEAAAIHAAEIAASGGE</sequence>
<name>A0A8G1ZEV6_9SPHN</name>
<dbReference type="AlphaFoldDB" id="A0A8G1ZEV6"/>
<dbReference type="RefSeq" id="WP_129927381.1">
    <property type="nucleotide sequence ID" value="NZ_SEOO01000038.1"/>
</dbReference>
<keyword evidence="1" id="KW-0812">Transmembrane</keyword>